<evidence type="ECO:0000256" key="4">
    <source>
        <dbReference type="ARBA" id="ARBA00022574"/>
    </source>
</evidence>
<evidence type="ECO:0000256" key="9">
    <source>
        <dbReference type="SAM" id="MobiDB-lite"/>
    </source>
</evidence>
<evidence type="ECO:0000256" key="1">
    <source>
        <dbReference type="ARBA" id="ARBA00004123"/>
    </source>
</evidence>
<dbReference type="SMART" id="SM00320">
    <property type="entry name" value="WD40"/>
    <property type="match status" value="5"/>
</dbReference>
<evidence type="ECO:0000256" key="5">
    <source>
        <dbReference type="ARBA" id="ARBA00022737"/>
    </source>
</evidence>
<dbReference type="GO" id="GO:0005737">
    <property type="term" value="C:cytoplasm"/>
    <property type="evidence" value="ECO:0007669"/>
    <property type="project" value="UniProtKB-SubCell"/>
</dbReference>
<evidence type="ECO:0000256" key="6">
    <source>
        <dbReference type="ARBA" id="ARBA00023242"/>
    </source>
</evidence>
<feature type="compositionally biased region" description="Low complexity" evidence="9">
    <location>
        <begin position="553"/>
        <end position="564"/>
    </location>
</feature>
<name>A0A430QMS4_SCHBO</name>
<dbReference type="InterPro" id="IPR036322">
    <property type="entry name" value="WD40_repeat_dom_sf"/>
</dbReference>
<sequence>MFTALRTNPSDGEVIVTDTLNAPVSTCITNVIPNSIISSGVGEEDNYLTGHLMGEYTGPVESVLPREFRQRLHKHFARIEREFEREYRRLYSENLALQERLEKFEDGDHSETITLVKKLGASMLSQRIKQQYKQSTSRLVSSLRQSTGHSSSNIGQGCTYSVTQPGITATTCVGVTSNTLSVAVNSPLNYSGNIALPSGGSTTGHGTAIFAGSFSGHNGNFQLMNRVAGHRDGIWEVTSFRRFIATASADNTARLWINDGQLNCLLVYMGHSGSVNSVRFRNKDSLMLTSSGDGTAHLIRLPFDLITKAATSLTRTAIKSGIDPVGSYDSDETMNLLVGSTEEDPPVRIAAIPPIAVRHPHAIFQSANLYLSSSGTVWNSTGASGCNVIDSSPLSAADFVYGREQLVTASWDRLGRTYDLATGQELESLTGHDDHLTDVRCEPGGFPVVVTSSRDCTFRLWDFRQPGMRVHVQQAHSQTVSTTQFLAPGSPERLISAGADRFCRIWDLRQSRGPVVSIRTDAAINRLGLSGYGPSVSYQPTETINPAPTVIGSSSSEAPSQAAQHGSVLSTSVHNPCPSSYPKYIALPLVNRGIKLLDVNGNRIGRLTRSSHVSFDYLRLRRSSIPFID</sequence>
<evidence type="ECO:0000313" key="10">
    <source>
        <dbReference type="EMBL" id="RTG88944.1"/>
    </source>
</evidence>
<keyword evidence="4 8" id="KW-0853">WD repeat</keyword>
<dbReference type="PANTHER" id="PTHR19855">
    <property type="entry name" value="WD40 REPEAT PROTEIN 12, 37"/>
    <property type="match status" value="1"/>
</dbReference>
<dbReference type="PANTHER" id="PTHR19855:SF12">
    <property type="entry name" value="WD REPEAT-CONTAINING PROTEIN 37"/>
    <property type="match status" value="1"/>
</dbReference>
<evidence type="ECO:0000256" key="3">
    <source>
        <dbReference type="ARBA" id="ARBA00022490"/>
    </source>
</evidence>
<dbReference type="STRING" id="6184.A0A430QMS4"/>
<dbReference type="Proteomes" id="UP000290809">
    <property type="component" value="Unassembled WGS sequence"/>
</dbReference>
<feature type="repeat" description="WD" evidence="8">
    <location>
        <begin position="268"/>
        <end position="298"/>
    </location>
</feature>
<organism evidence="10 11">
    <name type="scientific">Schistosoma bovis</name>
    <name type="common">Blood fluke</name>
    <dbReference type="NCBI Taxonomy" id="6184"/>
    <lineage>
        <taxon>Eukaryota</taxon>
        <taxon>Metazoa</taxon>
        <taxon>Spiralia</taxon>
        <taxon>Lophotrochozoa</taxon>
        <taxon>Platyhelminthes</taxon>
        <taxon>Trematoda</taxon>
        <taxon>Digenea</taxon>
        <taxon>Strigeidida</taxon>
        <taxon>Schistosomatoidea</taxon>
        <taxon>Schistosomatidae</taxon>
        <taxon>Schistosoma</taxon>
    </lineage>
</organism>
<dbReference type="GO" id="GO:0005634">
    <property type="term" value="C:nucleus"/>
    <property type="evidence" value="ECO:0007669"/>
    <property type="project" value="UniProtKB-SubCell"/>
</dbReference>
<dbReference type="PROSITE" id="PS50082">
    <property type="entry name" value="WD_REPEATS_2"/>
    <property type="match status" value="3"/>
</dbReference>
<accession>A0A430QMS4</accession>
<reference evidence="10 11" key="1">
    <citation type="journal article" date="2019" name="PLoS Pathog.">
        <title>Genome sequence of the bovine parasite Schistosoma bovis Tanzania.</title>
        <authorList>
            <person name="Oey H."/>
            <person name="Zakrzewski M."/>
            <person name="Gobert G."/>
            <person name="Gravermann K."/>
            <person name="Stoye J."/>
            <person name="Jones M."/>
            <person name="Mcmanus D."/>
            <person name="Krause L."/>
        </authorList>
    </citation>
    <scope>NUCLEOTIDE SEQUENCE [LARGE SCALE GENOMIC DNA]</scope>
    <source>
        <strain evidence="10 11">TAN1997</strain>
    </source>
</reference>
<keyword evidence="11" id="KW-1185">Reference proteome</keyword>
<keyword evidence="5" id="KW-0677">Repeat</keyword>
<comment type="subcellular location">
    <subcellularLocation>
        <location evidence="2">Cytoplasm</location>
    </subcellularLocation>
    <subcellularLocation>
        <location evidence="1">Nucleus</location>
    </subcellularLocation>
</comment>
<dbReference type="SUPFAM" id="SSF50978">
    <property type="entry name" value="WD40 repeat-like"/>
    <property type="match status" value="1"/>
</dbReference>
<feature type="repeat" description="WD" evidence="8">
    <location>
        <begin position="473"/>
        <end position="516"/>
    </location>
</feature>
<protein>
    <recommendedName>
        <fullName evidence="7">WD repeat-containing protein 37</fullName>
    </recommendedName>
</protein>
<keyword evidence="6" id="KW-0539">Nucleus</keyword>
<evidence type="ECO:0000256" key="7">
    <source>
        <dbReference type="ARBA" id="ARBA00040954"/>
    </source>
</evidence>
<dbReference type="InterPro" id="IPR019775">
    <property type="entry name" value="WD40_repeat_CS"/>
</dbReference>
<keyword evidence="3" id="KW-0963">Cytoplasm</keyword>
<evidence type="ECO:0000256" key="8">
    <source>
        <dbReference type="PROSITE-ProRule" id="PRU00221"/>
    </source>
</evidence>
<comment type="caution">
    <text evidence="10">The sequence shown here is derived from an EMBL/GenBank/DDBJ whole genome shotgun (WGS) entry which is preliminary data.</text>
</comment>
<dbReference type="InterPro" id="IPR015943">
    <property type="entry name" value="WD40/YVTN_repeat-like_dom_sf"/>
</dbReference>
<dbReference type="EMBL" id="QMKO01001539">
    <property type="protein sequence ID" value="RTG88944.1"/>
    <property type="molecule type" value="Genomic_DNA"/>
</dbReference>
<evidence type="ECO:0000313" key="11">
    <source>
        <dbReference type="Proteomes" id="UP000290809"/>
    </source>
</evidence>
<dbReference type="Pfam" id="PF00400">
    <property type="entry name" value="WD40"/>
    <property type="match status" value="4"/>
</dbReference>
<dbReference type="PROSITE" id="PS00678">
    <property type="entry name" value="WD_REPEATS_1"/>
    <property type="match status" value="1"/>
</dbReference>
<dbReference type="AlphaFoldDB" id="A0A430QMS4"/>
<gene>
    <name evidence="10" type="ORF">DC041_0004747</name>
</gene>
<proteinExistence type="predicted"/>
<feature type="repeat" description="WD" evidence="8">
    <location>
        <begin position="429"/>
        <end position="464"/>
    </location>
</feature>
<evidence type="ECO:0000256" key="2">
    <source>
        <dbReference type="ARBA" id="ARBA00004496"/>
    </source>
</evidence>
<dbReference type="InterPro" id="IPR001680">
    <property type="entry name" value="WD40_rpt"/>
</dbReference>
<feature type="region of interest" description="Disordered" evidence="9">
    <location>
        <begin position="549"/>
        <end position="572"/>
    </location>
</feature>
<dbReference type="Gene3D" id="2.130.10.10">
    <property type="entry name" value="YVTN repeat-like/Quinoprotein amine dehydrogenase"/>
    <property type="match status" value="2"/>
</dbReference>